<feature type="transmembrane region" description="Helical" evidence="10">
    <location>
        <begin position="121"/>
        <end position="139"/>
    </location>
</feature>
<evidence type="ECO:0000256" key="5">
    <source>
        <dbReference type="ARBA" id="ARBA00022832"/>
    </source>
</evidence>
<feature type="transmembrane region" description="Helical" evidence="10">
    <location>
        <begin position="71"/>
        <end position="91"/>
    </location>
</feature>
<feature type="non-terminal residue" evidence="11">
    <location>
        <position position="172"/>
    </location>
</feature>
<dbReference type="AlphaFoldDB" id="A0ABD1CXL3"/>
<comment type="caution">
    <text evidence="11">The sequence shown here is derived from an EMBL/GenBank/DDBJ whole genome shotgun (WGS) entry which is preliminary data.</text>
</comment>
<keyword evidence="12" id="KW-1185">Reference proteome</keyword>
<evidence type="ECO:0000256" key="6">
    <source>
        <dbReference type="ARBA" id="ARBA00022989"/>
    </source>
</evidence>
<keyword evidence="9 10" id="KW-0275">Fatty acid biosynthesis</keyword>
<dbReference type="EMBL" id="JBEHCU010008764">
    <property type="protein sequence ID" value="KAL1381185.1"/>
    <property type="molecule type" value="Genomic_DNA"/>
</dbReference>
<evidence type="ECO:0000256" key="7">
    <source>
        <dbReference type="ARBA" id="ARBA00023098"/>
    </source>
</evidence>
<evidence type="ECO:0000313" key="11">
    <source>
        <dbReference type="EMBL" id="KAL1381185.1"/>
    </source>
</evidence>
<dbReference type="Pfam" id="PF01151">
    <property type="entry name" value="ELO"/>
    <property type="match status" value="1"/>
</dbReference>
<dbReference type="PANTHER" id="PTHR11157:SF12">
    <property type="entry name" value="ELONGATION OF VERY LONG CHAIN FATTY ACIDS PROTEIN 4"/>
    <property type="match status" value="1"/>
</dbReference>
<dbReference type="Proteomes" id="UP001562425">
    <property type="component" value="Unassembled WGS sequence"/>
</dbReference>
<feature type="transmembrane region" description="Helical" evidence="10">
    <location>
        <begin position="151"/>
        <end position="169"/>
    </location>
</feature>
<dbReference type="InterPro" id="IPR002076">
    <property type="entry name" value="ELO_fam"/>
</dbReference>
<dbReference type="InterPro" id="IPR030457">
    <property type="entry name" value="ELO_CS"/>
</dbReference>
<proteinExistence type="inferred from homology"/>
<comment type="catalytic activity">
    <reaction evidence="10">
        <text>a very-long-chain acyl-CoA + malonyl-CoA + H(+) = a very-long-chain 3-oxoacyl-CoA + CO2 + CoA</text>
        <dbReference type="Rhea" id="RHEA:32727"/>
        <dbReference type="ChEBI" id="CHEBI:15378"/>
        <dbReference type="ChEBI" id="CHEBI:16526"/>
        <dbReference type="ChEBI" id="CHEBI:57287"/>
        <dbReference type="ChEBI" id="CHEBI:57384"/>
        <dbReference type="ChEBI" id="CHEBI:90725"/>
        <dbReference type="ChEBI" id="CHEBI:90736"/>
        <dbReference type="EC" id="2.3.1.199"/>
    </reaction>
</comment>
<keyword evidence="2 10" id="KW-0444">Lipid biosynthesis</keyword>
<evidence type="ECO:0000256" key="2">
    <source>
        <dbReference type="ARBA" id="ARBA00022516"/>
    </source>
</evidence>
<evidence type="ECO:0000256" key="10">
    <source>
        <dbReference type="RuleBase" id="RU361115"/>
    </source>
</evidence>
<dbReference type="EC" id="2.3.1.199" evidence="10"/>
<sequence length="172" mass="20101">MASNQNDSIPFYDVFGYYEWTLTLADPRTKGWPLVDSPVPTLLCVLAYLLVVWVGPKLMRDRKPFDLSSVLIPYNLAMALLNLYICVQLFVGSTQLGYSYICEPCQQSFSGPEMRIVGAVWWYYFSKVLEFMDTFFFILRKKENQLTFLHVYHHSTMFSFWWIGIKWVPSGS</sequence>
<evidence type="ECO:0000313" key="12">
    <source>
        <dbReference type="Proteomes" id="UP001562425"/>
    </source>
</evidence>
<reference evidence="11 12" key="1">
    <citation type="submission" date="2024-05" db="EMBL/GenBank/DDBJ databases">
        <title>Culex pipiens pipiens assembly and annotation.</title>
        <authorList>
            <person name="Alout H."/>
            <person name="Durand T."/>
        </authorList>
    </citation>
    <scope>NUCLEOTIDE SEQUENCE [LARGE SCALE GENOMIC DNA]</scope>
    <source>
        <strain evidence="11">HA-2024</strain>
        <tissue evidence="11">Whole body</tissue>
    </source>
</reference>
<keyword evidence="5 10" id="KW-0276">Fatty acid metabolism</keyword>
<dbReference type="PANTHER" id="PTHR11157">
    <property type="entry name" value="FATTY ACID ACYL TRANSFERASE-RELATED"/>
    <property type="match status" value="1"/>
</dbReference>
<evidence type="ECO:0000256" key="4">
    <source>
        <dbReference type="ARBA" id="ARBA00022692"/>
    </source>
</evidence>
<keyword evidence="8 10" id="KW-0472">Membrane</keyword>
<dbReference type="PROSITE" id="PS01188">
    <property type="entry name" value="ELO"/>
    <property type="match status" value="1"/>
</dbReference>
<keyword evidence="7 10" id="KW-0443">Lipid metabolism</keyword>
<comment type="subcellular location">
    <subcellularLocation>
        <location evidence="1">Membrane</location>
        <topology evidence="1">Multi-pass membrane protein</topology>
    </subcellularLocation>
</comment>
<feature type="transmembrane region" description="Helical" evidence="10">
    <location>
        <begin position="39"/>
        <end position="59"/>
    </location>
</feature>
<keyword evidence="6 10" id="KW-1133">Transmembrane helix</keyword>
<keyword evidence="4 10" id="KW-0812">Transmembrane</keyword>
<name>A0ABD1CXL3_CULPP</name>
<protein>
    <recommendedName>
        <fullName evidence="10">Elongation of very long chain fatty acids protein</fullName>
        <ecNumber evidence="10">2.3.1.199</ecNumber>
    </recommendedName>
    <alternativeName>
        <fullName evidence="10">Very-long-chain 3-oxoacyl-CoA synthase</fullName>
    </alternativeName>
</protein>
<accession>A0ABD1CXL3</accession>
<evidence type="ECO:0000256" key="9">
    <source>
        <dbReference type="ARBA" id="ARBA00023160"/>
    </source>
</evidence>
<evidence type="ECO:0000256" key="8">
    <source>
        <dbReference type="ARBA" id="ARBA00023136"/>
    </source>
</evidence>
<dbReference type="GO" id="GO:0006633">
    <property type="term" value="P:fatty acid biosynthetic process"/>
    <property type="evidence" value="ECO:0007669"/>
    <property type="project" value="UniProtKB-KW"/>
</dbReference>
<evidence type="ECO:0000256" key="1">
    <source>
        <dbReference type="ARBA" id="ARBA00004141"/>
    </source>
</evidence>
<dbReference type="GO" id="GO:0009922">
    <property type="term" value="F:fatty acid elongase activity"/>
    <property type="evidence" value="ECO:0007669"/>
    <property type="project" value="UniProtKB-EC"/>
</dbReference>
<comment type="similarity">
    <text evidence="10">Belongs to the ELO family.</text>
</comment>
<evidence type="ECO:0000256" key="3">
    <source>
        <dbReference type="ARBA" id="ARBA00022679"/>
    </source>
</evidence>
<organism evidence="11 12">
    <name type="scientific">Culex pipiens pipiens</name>
    <name type="common">Northern house mosquito</name>
    <dbReference type="NCBI Taxonomy" id="38569"/>
    <lineage>
        <taxon>Eukaryota</taxon>
        <taxon>Metazoa</taxon>
        <taxon>Ecdysozoa</taxon>
        <taxon>Arthropoda</taxon>
        <taxon>Hexapoda</taxon>
        <taxon>Insecta</taxon>
        <taxon>Pterygota</taxon>
        <taxon>Neoptera</taxon>
        <taxon>Endopterygota</taxon>
        <taxon>Diptera</taxon>
        <taxon>Nematocera</taxon>
        <taxon>Culicoidea</taxon>
        <taxon>Culicidae</taxon>
        <taxon>Culicinae</taxon>
        <taxon>Culicini</taxon>
        <taxon>Culex</taxon>
        <taxon>Culex</taxon>
    </lineage>
</organism>
<comment type="caution">
    <text evidence="10">Lacks conserved residue(s) required for the propagation of feature annotation.</text>
</comment>
<dbReference type="GO" id="GO:0016020">
    <property type="term" value="C:membrane"/>
    <property type="evidence" value="ECO:0007669"/>
    <property type="project" value="UniProtKB-SubCell"/>
</dbReference>
<gene>
    <name evidence="11" type="ORF">pipiens_013647</name>
</gene>
<keyword evidence="3 10" id="KW-0808">Transferase</keyword>